<dbReference type="PROSITE" id="PS51155">
    <property type="entry name" value="CHIT_BIND_RR_2"/>
    <property type="match status" value="1"/>
</dbReference>
<gene>
    <name evidence="3" type="primary">AVEN_183656_1</name>
    <name evidence="3" type="ORF">TNCT_433891</name>
</gene>
<keyword evidence="1" id="KW-0193">Cuticle</keyword>
<accession>A0A8X6FFV6</accession>
<feature type="chain" id="PRO_5036466811" description="Cuticle protein" evidence="2">
    <location>
        <begin position="18"/>
        <end position="258"/>
    </location>
</feature>
<dbReference type="GO" id="GO:0062129">
    <property type="term" value="C:chitin-based extracellular matrix"/>
    <property type="evidence" value="ECO:0007669"/>
    <property type="project" value="TreeGrafter"/>
</dbReference>
<comment type="caution">
    <text evidence="3">The sequence shown here is derived from an EMBL/GenBank/DDBJ whole genome shotgun (WGS) entry which is preliminary data.</text>
</comment>
<reference evidence="3" key="1">
    <citation type="submission" date="2020-07" db="EMBL/GenBank/DDBJ databases">
        <title>Multicomponent nature underlies the extraordinary mechanical properties of spider dragline silk.</title>
        <authorList>
            <person name="Kono N."/>
            <person name="Nakamura H."/>
            <person name="Mori M."/>
            <person name="Yoshida Y."/>
            <person name="Ohtoshi R."/>
            <person name="Malay A.D."/>
            <person name="Moran D.A.P."/>
            <person name="Tomita M."/>
            <person name="Numata K."/>
            <person name="Arakawa K."/>
        </authorList>
    </citation>
    <scope>NUCLEOTIDE SEQUENCE</scope>
</reference>
<evidence type="ECO:0000313" key="4">
    <source>
        <dbReference type="Proteomes" id="UP000887116"/>
    </source>
</evidence>
<dbReference type="GO" id="GO:0008010">
    <property type="term" value="F:structural constituent of chitin-based larval cuticle"/>
    <property type="evidence" value="ECO:0007669"/>
    <property type="project" value="TreeGrafter"/>
</dbReference>
<feature type="signal peptide" evidence="2">
    <location>
        <begin position="1"/>
        <end position="17"/>
    </location>
</feature>
<sequence length="258" mass="29728">MIYKFLLIGVFATLCNSAVLSKYEPDAALKKEDLEEPKYPPIPYNFEFDTRDENGTTLFRRESQDRSGKVEGRYGYKDMFGTERIVEYIADENGYRAKIKTNEPGIAKKNSAGVEFYAGGSGQEAKRYYNAKQDEGFYIAEKEKKQVAERIDSDTPRQYSGIITQPASLNSQHQFFSKKQDQFFRINQNLATEVRPENRDNPQEFFYTQSVPTISGNKQHLGIINGQVAAIQYAVPQFQPQRVHIHRRLITVPLEHYN</sequence>
<evidence type="ECO:0000313" key="3">
    <source>
        <dbReference type="EMBL" id="GFQ79012.1"/>
    </source>
</evidence>
<keyword evidence="2" id="KW-0732">Signal</keyword>
<evidence type="ECO:0000256" key="2">
    <source>
        <dbReference type="SAM" id="SignalP"/>
    </source>
</evidence>
<proteinExistence type="predicted"/>
<dbReference type="Proteomes" id="UP000887116">
    <property type="component" value="Unassembled WGS sequence"/>
</dbReference>
<dbReference type="Pfam" id="PF00379">
    <property type="entry name" value="Chitin_bind_4"/>
    <property type="match status" value="1"/>
</dbReference>
<dbReference type="EMBL" id="BMAO01002194">
    <property type="protein sequence ID" value="GFQ79012.1"/>
    <property type="molecule type" value="Genomic_DNA"/>
</dbReference>
<name>A0A8X6FFV6_TRICU</name>
<protein>
    <recommendedName>
        <fullName evidence="5">Cuticle protein</fullName>
    </recommendedName>
</protein>
<dbReference type="OrthoDB" id="6428372at2759"/>
<evidence type="ECO:0000256" key="1">
    <source>
        <dbReference type="PROSITE-ProRule" id="PRU00497"/>
    </source>
</evidence>
<dbReference type="AlphaFoldDB" id="A0A8X6FFV6"/>
<keyword evidence="4" id="KW-1185">Reference proteome</keyword>
<dbReference type="InterPro" id="IPR050468">
    <property type="entry name" value="Cuticle_Struct_Prot"/>
</dbReference>
<organism evidence="3 4">
    <name type="scientific">Trichonephila clavata</name>
    <name type="common">Joro spider</name>
    <name type="synonym">Nephila clavata</name>
    <dbReference type="NCBI Taxonomy" id="2740835"/>
    <lineage>
        <taxon>Eukaryota</taxon>
        <taxon>Metazoa</taxon>
        <taxon>Ecdysozoa</taxon>
        <taxon>Arthropoda</taxon>
        <taxon>Chelicerata</taxon>
        <taxon>Arachnida</taxon>
        <taxon>Araneae</taxon>
        <taxon>Araneomorphae</taxon>
        <taxon>Entelegynae</taxon>
        <taxon>Araneoidea</taxon>
        <taxon>Nephilidae</taxon>
        <taxon>Trichonephila</taxon>
    </lineage>
</organism>
<evidence type="ECO:0008006" key="5">
    <source>
        <dbReference type="Google" id="ProtNLM"/>
    </source>
</evidence>
<dbReference type="PANTHER" id="PTHR10380">
    <property type="entry name" value="CUTICLE PROTEIN"/>
    <property type="match status" value="1"/>
</dbReference>
<dbReference type="InterPro" id="IPR000618">
    <property type="entry name" value="Insect_cuticle"/>
</dbReference>